<keyword evidence="2" id="KW-1185">Reference proteome</keyword>
<proteinExistence type="predicted"/>
<gene>
    <name evidence="1" type="ORF">GOEFS_040_00130</name>
</gene>
<comment type="caution">
    <text evidence="1">The sequence shown here is derived from an EMBL/GenBank/DDBJ whole genome shotgun (WGS) entry which is preliminary data.</text>
</comment>
<name>H0QYE2_9ACTN</name>
<sequence length="296" mass="32943">MEPFGRRPRPTQMCDICGVHTTRDLKGLGYSDSDIRKADLTHERRGWYSTSAADPAVLSAVRAGGVLSCVSALKFVQNHGIPALWVPPGDTVHVRLSKGGKSRVRSRCRVKLCQGAGRPLPTAHAVDEIPVALSCAARCVAEDCWIAMCDSVLHNTPLTIPDLQAAMGTVSQTVRTMMSRCDSRSETGTESIVRVRLRAAGYRVHVQPRIGRSQRSDLRIGRLIIECDSEAYHGGEARRGDLRRDRKTVGRGWVTMRVDYFDVMHRWDDVLADIADFTSSERHRIRRPQDFPGLID</sequence>
<dbReference type="eggNOG" id="COG2852">
    <property type="taxonomic scope" value="Bacteria"/>
</dbReference>
<evidence type="ECO:0000313" key="1">
    <source>
        <dbReference type="EMBL" id="GAB17843.1"/>
    </source>
</evidence>
<evidence type="ECO:0000313" key="2">
    <source>
        <dbReference type="Proteomes" id="UP000035034"/>
    </source>
</evidence>
<organism evidence="1 2">
    <name type="scientific">Gordonia effusa NBRC 100432</name>
    <dbReference type="NCBI Taxonomy" id="1077974"/>
    <lineage>
        <taxon>Bacteria</taxon>
        <taxon>Bacillati</taxon>
        <taxon>Actinomycetota</taxon>
        <taxon>Actinomycetes</taxon>
        <taxon>Mycobacteriales</taxon>
        <taxon>Gordoniaceae</taxon>
        <taxon>Gordonia</taxon>
    </lineage>
</organism>
<dbReference type="SUPFAM" id="SSF52980">
    <property type="entry name" value="Restriction endonuclease-like"/>
    <property type="match status" value="1"/>
</dbReference>
<dbReference type="RefSeq" id="WP_007317180.1">
    <property type="nucleotide sequence ID" value="NZ_BAEH01000040.1"/>
</dbReference>
<dbReference type="Gene3D" id="3.40.960.10">
    <property type="entry name" value="VSR Endonuclease"/>
    <property type="match status" value="1"/>
</dbReference>
<protein>
    <recommendedName>
        <fullName evidence="3">DUF559 domain-containing protein</fullName>
    </recommendedName>
</protein>
<accession>H0QYE2</accession>
<reference evidence="1 2" key="1">
    <citation type="submission" date="2011-12" db="EMBL/GenBank/DDBJ databases">
        <title>Whole genome shotgun sequence of Gordonia effusa NBRC 100432.</title>
        <authorList>
            <person name="Yoshida I."/>
            <person name="Takarada H."/>
            <person name="Hosoyama A."/>
            <person name="Tsuchikane K."/>
            <person name="Katsumata H."/>
            <person name="Yamazaki S."/>
            <person name="Fujita N."/>
        </authorList>
    </citation>
    <scope>NUCLEOTIDE SEQUENCE [LARGE SCALE GENOMIC DNA]</scope>
    <source>
        <strain evidence="1 2">NBRC 100432</strain>
    </source>
</reference>
<dbReference type="STRING" id="1077974.GOEFS_040_00130"/>
<dbReference type="InterPro" id="IPR011335">
    <property type="entry name" value="Restrct_endonuc-II-like"/>
</dbReference>
<dbReference type="AlphaFoldDB" id="H0QYE2"/>
<dbReference type="EMBL" id="BAEH01000040">
    <property type="protein sequence ID" value="GAB17843.1"/>
    <property type="molecule type" value="Genomic_DNA"/>
</dbReference>
<dbReference type="Proteomes" id="UP000035034">
    <property type="component" value="Unassembled WGS sequence"/>
</dbReference>
<evidence type="ECO:0008006" key="3">
    <source>
        <dbReference type="Google" id="ProtNLM"/>
    </source>
</evidence>